<evidence type="ECO:0000256" key="3">
    <source>
        <dbReference type="SAM" id="SignalP"/>
    </source>
</evidence>
<feature type="signal peptide" evidence="3">
    <location>
        <begin position="1"/>
        <end position="22"/>
    </location>
</feature>
<dbReference type="RefSeq" id="XP_033358414.1">
    <property type="nucleotide sequence ID" value="XM_033502523.1"/>
</dbReference>
<keyword evidence="2" id="KW-0812">Transmembrane</keyword>
<dbReference type="Proteomes" id="UP000504631">
    <property type="component" value="Unplaced"/>
</dbReference>
<comment type="similarity">
    <text evidence="1">Belongs to the menorin family.</text>
</comment>
<sequence length="320" mass="34457">MKSITTTATSLLFLALIQAAMSASNVSVDVATFFPDIEGNLTKIVWEHAVNSKEKLDNALVSANVKMLEADVTLGTLNGTSDNSTQLIPIMAHPPATKSNLSLDDFLNTVIKKNVTKGIKLDFKSIGAFNASMPILEKVRNNTKFPVFLNADILPGPVNASTTPVTAKAFVSQAMAFPEYTLSVGWTTRYGVNDNVTEGQYTEQQIQDMINILKEQKVTQPITYPVRAGLAANSMKMIKSLMENSSFASNVTLTVWSSEGDKVDAETLSTLIRDIGVKKVYVDVPQDLMNKLDLSGASSVMVASVTLAVSLLTGLLSSIL</sequence>
<name>A0A6J3L2S3_9HYME</name>
<evidence type="ECO:0000256" key="2">
    <source>
        <dbReference type="SAM" id="Phobius"/>
    </source>
</evidence>
<feature type="domain" description="Menorin-like" evidence="4">
    <location>
        <begin position="40"/>
        <end position="288"/>
    </location>
</feature>
<protein>
    <submittedName>
        <fullName evidence="6">Protein FAM151B isoform X1</fullName>
    </submittedName>
</protein>
<dbReference type="GO" id="GO:0005615">
    <property type="term" value="C:extracellular space"/>
    <property type="evidence" value="ECO:0007669"/>
    <property type="project" value="TreeGrafter"/>
</dbReference>
<keyword evidence="3" id="KW-0732">Signal</keyword>
<keyword evidence="5" id="KW-1185">Reference proteome</keyword>
<keyword evidence="2" id="KW-0472">Membrane</keyword>
<dbReference type="PANTHER" id="PTHR21184:SF6">
    <property type="entry name" value="CONSERVED PLASMA MEMBRANE PROTEIN"/>
    <property type="match status" value="1"/>
</dbReference>
<dbReference type="PANTHER" id="PTHR21184">
    <property type="entry name" value="MENORIN (DENDRITIC BRANCHING PROTEIN)"/>
    <property type="match status" value="1"/>
</dbReference>
<dbReference type="AlphaFoldDB" id="A0A6J3L2S3"/>
<dbReference type="Pfam" id="PF10223">
    <property type="entry name" value="Menorin_N"/>
    <property type="match status" value="1"/>
</dbReference>
<evidence type="ECO:0000313" key="6">
    <source>
        <dbReference type="RefSeq" id="XP_033358414.1"/>
    </source>
</evidence>
<feature type="chain" id="PRO_5026744528" evidence="3">
    <location>
        <begin position="23"/>
        <end position="320"/>
    </location>
</feature>
<evidence type="ECO:0000256" key="1">
    <source>
        <dbReference type="ARBA" id="ARBA00044953"/>
    </source>
</evidence>
<reference evidence="6" key="1">
    <citation type="submission" date="2025-08" db="UniProtKB">
        <authorList>
            <consortium name="RefSeq"/>
        </authorList>
    </citation>
    <scope>IDENTIFICATION</scope>
    <source>
        <tissue evidence="6">Muscle</tissue>
    </source>
</reference>
<evidence type="ECO:0000313" key="5">
    <source>
        <dbReference type="Proteomes" id="UP000504631"/>
    </source>
</evidence>
<dbReference type="KEGG" id="bvk:117238017"/>
<keyword evidence="2" id="KW-1133">Transmembrane helix</keyword>
<gene>
    <name evidence="6" type="primary">LOC117238017</name>
</gene>
<feature type="transmembrane region" description="Helical" evidence="2">
    <location>
        <begin position="294"/>
        <end position="316"/>
    </location>
</feature>
<dbReference type="InterPro" id="IPR019356">
    <property type="entry name" value="Menorin_dom"/>
</dbReference>
<proteinExistence type="inferred from homology"/>
<organism evidence="5 6">
    <name type="scientific">Bombus vosnesenskii</name>
    <dbReference type="NCBI Taxonomy" id="207650"/>
    <lineage>
        <taxon>Eukaryota</taxon>
        <taxon>Metazoa</taxon>
        <taxon>Ecdysozoa</taxon>
        <taxon>Arthropoda</taxon>
        <taxon>Hexapoda</taxon>
        <taxon>Insecta</taxon>
        <taxon>Pterygota</taxon>
        <taxon>Neoptera</taxon>
        <taxon>Endopterygota</taxon>
        <taxon>Hymenoptera</taxon>
        <taxon>Apocrita</taxon>
        <taxon>Aculeata</taxon>
        <taxon>Apoidea</taxon>
        <taxon>Anthophila</taxon>
        <taxon>Apidae</taxon>
        <taxon>Bombus</taxon>
        <taxon>Pyrobombus</taxon>
    </lineage>
</organism>
<accession>A0A6J3L2S3</accession>
<dbReference type="GeneID" id="117238017"/>
<evidence type="ECO:0000259" key="4">
    <source>
        <dbReference type="Pfam" id="PF10223"/>
    </source>
</evidence>